<feature type="transmembrane region" description="Helical" evidence="5">
    <location>
        <begin position="178"/>
        <end position="199"/>
    </location>
</feature>
<gene>
    <name evidence="7" type="ORF">LZ519_10870</name>
</gene>
<proteinExistence type="predicted"/>
<evidence type="ECO:0000313" key="7">
    <source>
        <dbReference type="EMBL" id="MCL6679812.1"/>
    </source>
</evidence>
<organism evidence="7 8">
    <name type="scientific">Sphingomonas anseongensis</name>
    <dbReference type="NCBI Taxonomy" id="2908207"/>
    <lineage>
        <taxon>Bacteria</taxon>
        <taxon>Pseudomonadati</taxon>
        <taxon>Pseudomonadota</taxon>
        <taxon>Alphaproteobacteria</taxon>
        <taxon>Sphingomonadales</taxon>
        <taxon>Sphingomonadaceae</taxon>
        <taxon>Sphingomonas</taxon>
    </lineage>
</organism>
<keyword evidence="4 5" id="KW-0472">Membrane</keyword>
<evidence type="ECO:0000256" key="4">
    <source>
        <dbReference type="ARBA" id="ARBA00023136"/>
    </source>
</evidence>
<feature type="transmembrane region" description="Helical" evidence="5">
    <location>
        <begin position="261"/>
        <end position="282"/>
    </location>
</feature>
<reference evidence="7" key="1">
    <citation type="submission" date="2022-05" db="EMBL/GenBank/DDBJ databases">
        <authorList>
            <person name="Jo J.-H."/>
            <person name="Im W.-T."/>
        </authorList>
    </citation>
    <scope>NUCLEOTIDE SEQUENCE</scope>
    <source>
        <strain evidence="7">RG327</strain>
    </source>
</reference>
<comment type="caution">
    <text evidence="7">The sequence shown here is derived from an EMBL/GenBank/DDBJ whole genome shotgun (WGS) entry which is preliminary data.</text>
</comment>
<sequence>MTRLFRSAWVVGRRDFTATVVSKAFIFFLIGPLFPVLLGAMFGGIGARVASHAEQSRIAVVASQAEFERLMSARPQLAQALGGRPTLELIGVTPQADVDRQTKELLASKDHSVVAVLTGVPDRPHLSGGVDSDGSIAGQVALLLTAAKASEGEAQLTVTSTERSTGSIDRSRSITAQIGQMILFFLTIILAGMTLSQLIEEKSNKVIEVLAAAVPIEAIFVGKLFAMLAASIVGIVVWVSVGVAAMSMLMQGGGQTIPTPAVGSAAFLVLTIVYFAMNYLLLGSVFLSIGAQASTVREVQTLSMPVTVAQVLIFGFASFAIGSPDSPVAIAGALFPLSSPLVMVARAAERPELWPHLLAIVWQAVWIGIVVWVSAGLFRRTVLKSGPVKRRWWKRAAA</sequence>
<dbReference type="EMBL" id="JAMGBC010000001">
    <property type="protein sequence ID" value="MCL6679812.1"/>
    <property type="molecule type" value="Genomic_DNA"/>
</dbReference>
<evidence type="ECO:0000256" key="3">
    <source>
        <dbReference type="ARBA" id="ARBA00022989"/>
    </source>
</evidence>
<evidence type="ECO:0000256" key="5">
    <source>
        <dbReference type="SAM" id="Phobius"/>
    </source>
</evidence>
<feature type="transmembrane region" description="Helical" evidence="5">
    <location>
        <begin position="219"/>
        <end position="249"/>
    </location>
</feature>
<dbReference type="RefSeq" id="WP_249868690.1">
    <property type="nucleotide sequence ID" value="NZ_JAMGBC010000001.1"/>
</dbReference>
<feature type="transmembrane region" description="Helical" evidence="5">
    <location>
        <begin position="360"/>
        <end position="382"/>
    </location>
</feature>
<evidence type="ECO:0000256" key="1">
    <source>
        <dbReference type="ARBA" id="ARBA00004141"/>
    </source>
</evidence>
<feature type="domain" description="ABC-2 type transporter transmembrane" evidence="6">
    <location>
        <begin position="27"/>
        <end position="372"/>
    </location>
</feature>
<dbReference type="Pfam" id="PF12698">
    <property type="entry name" value="ABC2_membrane_3"/>
    <property type="match status" value="1"/>
</dbReference>
<feature type="transmembrane region" description="Helical" evidence="5">
    <location>
        <begin position="302"/>
        <end position="321"/>
    </location>
</feature>
<comment type="subcellular location">
    <subcellularLocation>
        <location evidence="1">Membrane</location>
        <topology evidence="1">Multi-pass membrane protein</topology>
    </subcellularLocation>
</comment>
<keyword evidence="2 5" id="KW-0812">Transmembrane</keyword>
<evidence type="ECO:0000259" key="6">
    <source>
        <dbReference type="Pfam" id="PF12698"/>
    </source>
</evidence>
<accession>A0ABT0RHQ3</accession>
<dbReference type="Proteomes" id="UP001165343">
    <property type="component" value="Unassembled WGS sequence"/>
</dbReference>
<dbReference type="InterPro" id="IPR013525">
    <property type="entry name" value="ABC2_TM"/>
</dbReference>
<name>A0ABT0RHQ3_9SPHN</name>
<feature type="transmembrane region" description="Helical" evidence="5">
    <location>
        <begin position="24"/>
        <end position="47"/>
    </location>
</feature>
<keyword evidence="8" id="KW-1185">Reference proteome</keyword>
<keyword evidence="3 5" id="KW-1133">Transmembrane helix</keyword>
<evidence type="ECO:0000256" key="2">
    <source>
        <dbReference type="ARBA" id="ARBA00022692"/>
    </source>
</evidence>
<protein>
    <submittedName>
        <fullName evidence="7">ABC transporter permease</fullName>
    </submittedName>
</protein>
<evidence type="ECO:0000313" key="8">
    <source>
        <dbReference type="Proteomes" id="UP001165343"/>
    </source>
</evidence>